<dbReference type="Gene3D" id="1.20.1250.20">
    <property type="entry name" value="MFS general substrate transporter like domains"/>
    <property type="match status" value="1"/>
</dbReference>
<dbReference type="InterPro" id="IPR011701">
    <property type="entry name" value="MFS"/>
</dbReference>
<dbReference type="GO" id="GO:0016020">
    <property type="term" value="C:membrane"/>
    <property type="evidence" value="ECO:0007669"/>
    <property type="project" value="UniProtKB-SubCell"/>
</dbReference>
<dbReference type="Proteomes" id="UP000254799">
    <property type="component" value="Unassembled WGS sequence"/>
</dbReference>
<feature type="transmembrane region" description="Helical" evidence="7">
    <location>
        <begin position="78"/>
        <end position="105"/>
    </location>
</feature>
<proteinExistence type="predicted"/>
<evidence type="ECO:0000313" key="9">
    <source>
        <dbReference type="EMBL" id="STT52916.1"/>
    </source>
</evidence>
<dbReference type="SUPFAM" id="SSF103473">
    <property type="entry name" value="MFS general substrate transporter"/>
    <property type="match status" value="1"/>
</dbReference>
<dbReference type="AlphaFoldDB" id="A0A377WDK6"/>
<feature type="transmembrane region" description="Helical" evidence="7">
    <location>
        <begin position="117"/>
        <end position="139"/>
    </location>
</feature>
<dbReference type="PANTHER" id="PTHR12778">
    <property type="entry name" value="SOLUTE CARRIER FAMILY 33 ACETYL-COA TRANSPORTER -RELATED"/>
    <property type="match status" value="1"/>
</dbReference>
<evidence type="ECO:0000259" key="8">
    <source>
        <dbReference type="PROSITE" id="PS50850"/>
    </source>
</evidence>
<dbReference type="PANTHER" id="PTHR12778:SF10">
    <property type="entry name" value="MAJOR FACILITATOR SUPERFAMILY DOMAIN-CONTAINING PROTEIN 3"/>
    <property type="match status" value="1"/>
</dbReference>
<keyword evidence="4 7" id="KW-0812">Transmembrane</keyword>
<dbReference type="EMBL" id="UGLC01000002">
    <property type="protein sequence ID" value="STT52916.1"/>
    <property type="molecule type" value="Genomic_DNA"/>
</dbReference>
<dbReference type="FunFam" id="1.20.1250.20:FF:000080">
    <property type="entry name" value="Muropeptide transporter AmpG"/>
    <property type="match status" value="1"/>
</dbReference>
<feature type="transmembrane region" description="Helical" evidence="7">
    <location>
        <begin position="54"/>
        <end position="72"/>
    </location>
</feature>
<dbReference type="InterPro" id="IPR020846">
    <property type="entry name" value="MFS_dom"/>
</dbReference>
<accession>A0A377WDK6</accession>
<evidence type="ECO:0000256" key="3">
    <source>
        <dbReference type="ARBA" id="ARBA00022475"/>
    </source>
</evidence>
<keyword evidence="2" id="KW-0813">Transport</keyword>
<reference evidence="9 10" key="1">
    <citation type="submission" date="2018-06" db="EMBL/GenBank/DDBJ databases">
        <authorList>
            <consortium name="Pathogen Informatics"/>
            <person name="Doyle S."/>
        </authorList>
    </citation>
    <scope>NUCLEOTIDE SEQUENCE [LARGE SCALE GENOMIC DNA]</scope>
    <source>
        <strain evidence="9 10">NCTC8849</strain>
    </source>
</reference>
<evidence type="ECO:0000256" key="7">
    <source>
        <dbReference type="SAM" id="Phobius"/>
    </source>
</evidence>
<evidence type="ECO:0000313" key="10">
    <source>
        <dbReference type="Proteomes" id="UP000254799"/>
    </source>
</evidence>
<keyword evidence="3" id="KW-1003">Cell membrane</keyword>
<name>A0A377WDK6_KLEPN</name>
<dbReference type="PROSITE" id="PS50850">
    <property type="entry name" value="MFS"/>
    <property type="match status" value="1"/>
</dbReference>
<gene>
    <name evidence="9" type="primary">ampG_1</name>
    <name evidence="9" type="ORF">NCTC8849_01464</name>
</gene>
<feature type="transmembrane region" description="Helical" evidence="7">
    <location>
        <begin position="30"/>
        <end position="47"/>
    </location>
</feature>
<dbReference type="InterPro" id="IPR004752">
    <property type="entry name" value="AmpG_permease/AT-1"/>
</dbReference>
<dbReference type="InterPro" id="IPR036259">
    <property type="entry name" value="MFS_trans_sf"/>
</dbReference>
<feature type="transmembrane region" description="Helical" evidence="7">
    <location>
        <begin position="228"/>
        <end position="248"/>
    </location>
</feature>
<feature type="transmembrane region" description="Helical" evidence="7">
    <location>
        <begin position="145"/>
        <end position="166"/>
    </location>
</feature>
<keyword evidence="6 7" id="KW-0472">Membrane</keyword>
<dbReference type="Pfam" id="PF07690">
    <property type="entry name" value="MFS_1"/>
    <property type="match status" value="1"/>
</dbReference>
<evidence type="ECO:0000256" key="6">
    <source>
        <dbReference type="ARBA" id="ARBA00023136"/>
    </source>
</evidence>
<organism evidence="9 10">
    <name type="scientific">Klebsiella pneumoniae</name>
    <dbReference type="NCBI Taxonomy" id="573"/>
    <lineage>
        <taxon>Bacteria</taxon>
        <taxon>Pseudomonadati</taxon>
        <taxon>Pseudomonadota</taxon>
        <taxon>Gammaproteobacteria</taxon>
        <taxon>Enterobacterales</taxon>
        <taxon>Enterobacteriaceae</taxon>
        <taxon>Klebsiella/Raoultella group</taxon>
        <taxon>Klebsiella</taxon>
        <taxon>Klebsiella pneumoniae complex</taxon>
    </lineage>
</organism>
<evidence type="ECO:0000256" key="2">
    <source>
        <dbReference type="ARBA" id="ARBA00022448"/>
    </source>
</evidence>
<keyword evidence="5 7" id="KW-1133">Transmembrane helix</keyword>
<sequence>MRFAMSLTTTFLIRGVGFDAGEVGMVNKTLGLFATILGALYGGVLMQRLTLFRALLIFGLLQGVSNAGYWLLSITDKHLYSMATAVFFENLCGGMGTAAFVALLMTLCNKSFSATQFALLSALSAVGRVYVGPIAGWFVEAHGWSTFYLFSVVAAVPGIALLLLCRQTLEHTQRTASFMPRSEFPQAYALALGILTLGCLLLAVWLALLILNALDYTSFSFLSGLLEVAALTAVGGILFGGLLDYLALRKTRLI</sequence>
<feature type="domain" description="Major facilitator superfamily (MFS) profile" evidence="8">
    <location>
        <begin position="1"/>
        <end position="169"/>
    </location>
</feature>
<dbReference type="GO" id="GO:0022857">
    <property type="term" value="F:transmembrane transporter activity"/>
    <property type="evidence" value="ECO:0007669"/>
    <property type="project" value="InterPro"/>
</dbReference>
<evidence type="ECO:0000256" key="1">
    <source>
        <dbReference type="ARBA" id="ARBA00004141"/>
    </source>
</evidence>
<feature type="transmembrane region" description="Helical" evidence="7">
    <location>
        <begin position="187"/>
        <end position="208"/>
    </location>
</feature>
<protein>
    <submittedName>
        <fullName evidence="9">AmpG permease</fullName>
    </submittedName>
</protein>
<evidence type="ECO:0000256" key="4">
    <source>
        <dbReference type="ARBA" id="ARBA00022692"/>
    </source>
</evidence>
<comment type="subcellular location">
    <subcellularLocation>
        <location evidence="1">Membrane</location>
        <topology evidence="1">Multi-pass membrane protein</topology>
    </subcellularLocation>
</comment>
<evidence type="ECO:0000256" key="5">
    <source>
        <dbReference type="ARBA" id="ARBA00022989"/>
    </source>
</evidence>